<comment type="similarity">
    <text evidence="1 2">Belongs to the UPF0102 family.</text>
</comment>
<evidence type="ECO:0000313" key="4">
    <source>
        <dbReference type="Proteomes" id="UP000030466"/>
    </source>
</evidence>
<protein>
    <recommendedName>
        <fullName evidence="2">UPF0102 protein GY22_15595</fullName>
    </recommendedName>
</protein>
<dbReference type="Proteomes" id="UP000030466">
    <property type="component" value="Unassembled WGS sequence"/>
</dbReference>
<dbReference type="PANTHER" id="PTHR34039:SF1">
    <property type="entry name" value="UPF0102 PROTEIN YRAN"/>
    <property type="match status" value="1"/>
</dbReference>
<proteinExistence type="inferred from homology"/>
<reference evidence="3 4" key="1">
    <citation type="journal article" date="2003" name="Int. J. Syst. Evol. Microbiol.">
        <title>Kocuria polaris sp. nov., an orange-pigmented psychrophilic bacterium isolated from an Antarctic cyanobacterial mat sample.</title>
        <authorList>
            <person name="Reddy G.S."/>
            <person name="Prakash J.S."/>
            <person name="Prabahar V."/>
            <person name="Matsumoto G.I."/>
            <person name="Stackebrandt E."/>
            <person name="Shivaji S."/>
        </authorList>
    </citation>
    <scope>NUCLEOTIDE SEQUENCE [LARGE SCALE GENOMIC DNA]</scope>
    <source>
        <strain evidence="3 4">CMS 76or</strain>
    </source>
</reference>
<name>A0A0A6VMU8_KOCRO</name>
<keyword evidence="4" id="KW-1185">Reference proteome</keyword>
<dbReference type="SUPFAM" id="SSF52980">
    <property type="entry name" value="Restriction endonuclease-like"/>
    <property type="match status" value="1"/>
</dbReference>
<dbReference type="Pfam" id="PF02021">
    <property type="entry name" value="UPF0102"/>
    <property type="match status" value="1"/>
</dbReference>
<dbReference type="InterPro" id="IPR011335">
    <property type="entry name" value="Restrct_endonuc-II-like"/>
</dbReference>
<dbReference type="OrthoDB" id="9794876at2"/>
<dbReference type="HAMAP" id="MF_00048">
    <property type="entry name" value="UPF0102"/>
    <property type="match status" value="1"/>
</dbReference>
<evidence type="ECO:0000313" key="3">
    <source>
        <dbReference type="EMBL" id="KHD96425.1"/>
    </source>
</evidence>
<accession>A0A0A6VMU8</accession>
<dbReference type="PANTHER" id="PTHR34039">
    <property type="entry name" value="UPF0102 PROTEIN YRAN"/>
    <property type="match status" value="1"/>
</dbReference>
<dbReference type="AlphaFoldDB" id="A0A0A6VMU8"/>
<organism evidence="3 4">
    <name type="scientific">Kocuria rosea subsp. polaris</name>
    <dbReference type="NCBI Taxonomy" id="136273"/>
    <lineage>
        <taxon>Bacteria</taxon>
        <taxon>Bacillati</taxon>
        <taxon>Actinomycetota</taxon>
        <taxon>Actinomycetes</taxon>
        <taxon>Micrococcales</taxon>
        <taxon>Micrococcaceae</taxon>
        <taxon>Kocuria</taxon>
    </lineage>
</organism>
<evidence type="ECO:0000256" key="1">
    <source>
        <dbReference type="ARBA" id="ARBA00006738"/>
    </source>
</evidence>
<dbReference type="CDD" id="cd20736">
    <property type="entry name" value="PoNe_Nuclease"/>
    <property type="match status" value="1"/>
</dbReference>
<evidence type="ECO:0000256" key="2">
    <source>
        <dbReference type="HAMAP-Rule" id="MF_00048"/>
    </source>
</evidence>
<gene>
    <name evidence="3" type="ORF">GY22_15595</name>
</gene>
<comment type="caution">
    <text evidence="3">The sequence shown here is derived from an EMBL/GenBank/DDBJ whole genome shotgun (WGS) entry which is preliminary data.</text>
</comment>
<dbReference type="Gene3D" id="3.40.1350.10">
    <property type="match status" value="1"/>
</dbReference>
<dbReference type="InterPro" id="IPR003509">
    <property type="entry name" value="UPF0102_YraN-like"/>
</dbReference>
<dbReference type="EMBL" id="JSUH01000017">
    <property type="protein sequence ID" value="KHD96425.1"/>
    <property type="molecule type" value="Genomic_DNA"/>
</dbReference>
<dbReference type="RefSeq" id="WP_035929827.1">
    <property type="nucleotide sequence ID" value="NZ_JSUH01000017.1"/>
</dbReference>
<dbReference type="GO" id="GO:0003676">
    <property type="term" value="F:nucleic acid binding"/>
    <property type="evidence" value="ECO:0007669"/>
    <property type="project" value="InterPro"/>
</dbReference>
<sequence>MSEGLGARGEQLAAAHLEARGYRVLERNWRARPSRDGLRGEADLVAEHEGWVVVVEVKTRSSLRYGHPFESITRQKIVRLHRLAAAWARAHDRDPRVVRVDAVAITFAHGGGPEIEVLRQIQ</sequence>
<dbReference type="InterPro" id="IPR011856">
    <property type="entry name" value="tRNA_endonuc-like_dom_sf"/>
</dbReference>
<dbReference type="NCBIfam" id="NF009154">
    <property type="entry name" value="PRK12497.3-3"/>
    <property type="match status" value="1"/>
</dbReference>